<sequence length="160" mass="17097">MTATVKKPAASDTLAPLRAKVQTLRRQVPTMADEDTWRAFLGLTTGGVTSTRTMAERQLKAVVEALHKAGAPRASTRSSRPGKATGKPRYAATPQFAKLRALWITLADAGVIRDRSDAALEAFIRNRTGQDMGQLDVAGAARAIEALKAMARRKGVALEG</sequence>
<dbReference type="InterPro" id="IPR009363">
    <property type="entry name" value="Phage_Mu_Gp16"/>
</dbReference>
<gene>
    <name evidence="2" type="ORF">ACJ41P_26470</name>
</gene>
<keyword evidence="3" id="KW-1185">Reference proteome</keyword>
<organism evidence="2 3">
    <name type="scientific">Azospirillum argentinense</name>
    <dbReference type="NCBI Taxonomy" id="2970906"/>
    <lineage>
        <taxon>Bacteria</taxon>
        <taxon>Pseudomonadati</taxon>
        <taxon>Pseudomonadota</taxon>
        <taxon>Alphaproteobacteria</taxon>
        <taxon>Rhodospirillales</taxon>
        <taxon>Azospirillaceae</taxon>
        <taxon>Azospirillum</taxon>
    </lineage>
</organism>
<evidence type="ECO:0000313" key="3">
    <source>
        <dbReference type="Proteomes" id="UP001628281"/>
    </source>
</evidence>
<dbReference type="EMBL" id="JBJLSN010000055">
    <property type="protein sequence ID" value="MFL7904700.1"/>
    <property type="molecule type" value="Genomic_DNA"/>
</dbReference>
<comment type="caution">
    <text evidence="2">The sequence shown here is derived from an EMBL/GenBank/DDBJ whole genome shotgun (WGS) entry which is preliminary data.</text>
</comment>
<evidence type="ECO:0000256" key="1">
    <source>
        <dbReference type="SAM" id="MobiDB-lite"/>
    </source>
</evidence>
<name>A0ABW8VE67_9PROT</name>
<protein>
    <submittedName>
        <fullName evidence="2">Regulatory protein GemA</fullName>
    </submittedName>
</protein>
<dbReference type="RefSeq" id="WP_407825451.1">
    <property type="nucleotide sequence ID" value="NZ_JBJLSN010000055.1"/>
</dbReference>
<dbReference type="Proteomes" id="UP001628281">
    <property type="component" value="Unassembled WGS sequence"/>
</dbReference>
<feature type="region of interest" description="Disordered" evidence="1">
    <location>
        <begin position="68"/>
        <end position="89"/>
    </location>
</feature>
<dbReference type="Pfam" id="PF06252">
    <property type="entry name" value="GemA"/>
    <property type="match status" value="1"/>
</dbReference>
<evidence type="ECO:0000313" key="2">
    <source>
        <dbReference type="EMBL" id="MFL7904700.1"/>
    </source>
</evidence>
<accession>A0ABW8VE67</accession>
<proteinExistence type="predicted"/>
<reference evidence="2 3" key="1">
    <citation type="submission" date="2024-11" db="EMBL/GenBank/DDBJ databases">
        <title>Draft genome sequences of two bacteria associated to sugarcane roots in Colombia.</title>
        <authorList>
            <person name="Pardo-Diaz S."/>
            <person name="Masmela-Mendoza J."/>
            <person name="Delgadillo-Duran P."/>
            <person name="Bautista E.J."/>
            <person name="Rojas-Tapias D.F."/>
        </authorList>
    </citation>
    <scope>NUCLEOTIDE SEQUENCE [LARGE SCALE GENOMIC DNA]</scope>
    <source>
        <strain evidence="2 3">Ap18</strain>
    </source>
</reference>